<organism evidence="2">
    <name type="scientific">viral metagenome</name>
    <dbReference type="NCBI Taxonomy" id="1070528"/>
    <lineage>
        <taxon>unclassified sequences</taxon>
        <taxon>metagenomes</taxon>
        <taxon>organismal metagenomes</taxon>
    </lineage>
</organism>
<keyword evidence="1" id="KW-0472">Membrane</keyword>
<keyword evidence="1" id="KW-0812">Transmembrane</keyword>
<dbReference type="EMBL" id="MT144788">
    <property type="protein sequence ID" value="QJH99428.1"/>
    <property type="molecule type" value="Genomic_DNA"/>
</dbReference>
<dbReference type="AlphaFoldDB" id="A0A6M3XNI7"/>
<keyword evidence="1" id="KW-1133">Transmembrane helix</keyword>
<gene>
    <name evidence="2" type="ORF">TM448B01589_0004</name>
</gene>
<protein>
    <submittedName>
        <fullName evidence="2">Uncharacterized protein</fullName>
    </submittedName>
</protein>
<name>A0A6M3XNI7_9ZZZZ</name>
<accession>A0A6M3XNI7</accession>
<evidence type="ECO:0000313" key="2">
    <source>
        <dbReference type="EMBL" id="QJH99428.1"/>
    </source>
</evidence>
<evidence type="ECO:0000256" key="1">
    <source>
        <dbReference type="SAM" id="Phobius"/>
    </source>
</evidence>
<reference evidence="2" key="1">
    <citation type="submission" date="2020-03" db="EMBL/GenBank/DDBJ databases">
        <title>The deep terrestrial virosphere.</title>
        <authorList>
            <person name="Holmfeldt K."/>
            <person name="Nilsson E."/>
            <person name="Simone D."/>
            <person name="Lopez-Fernandez M."/>
            <person name="Wu X."/>
            <person name="de Brujin I."/>
            <person name="Lundin D."/>
            <person name="Andersson A."/>
            <person name="Bertilsson S."/>
            <person name="Dopson M."/>
        </authorList>
    </citation>
    <scope>NUCLEOTIDE SEQUENCE</scope>
    <source>
        <strain evidence="2">TM448B01589</strain>
    </source>
</reference>
<feature type="transmembrane region" description="Helical" evidence="1">
    <location>
        <begin position="42"/>
        <end position="64"/>
    </location>
</feature>
<sequence length="133" mass="15302">MEDARIELQIIELRKEIAQSNQDTINRMTTIENRSSVISGRITVWGAVFGVLVFLASGIIGWHINQPYHYGIPDKIDGVKREMMIEIKEIDRMVMNNRTTLPVVLSRLDAVDVSLIKLDRKLDRILIEQRAED</sequence>
<proteinExistence type="predicted"/>